<dbReference type="Gene3D" id="3.90.220.20">
    <property type="entry name" value="DNA methylase specificity domains"/>
    <property type="match status" value="2"/>
</dbReference>
<dbReference type="PANTHER" id="PTHR43140:SF1">
    <property type="entry name" value="TYPE I RESTRICTION ENZYME ECOKI SPECIFICITY SUBUNIT"/>
    <property type="match status" value="1"/>
</dbReference>
<dbReference type="PANTHER" id="PTHR43140">
    <property type="entry name" value="TYPE-1 RESTRICTION ENZYME ECOKI SPECIFICITY PROTEIN"/>
    <property type="match status" value="1"/>
</dbReference>
<comment type="caution">
    <text evidence="6">The sequence shown here is derived from an EMBL/GenBank/DDBJ whole genome shotgun (WGS) entry which is preliminary data.</text>
</comment>
<protein>
    <recommendedName>
        <fullName evidence="5">Type I restriction modification DNA specificity domain-containing protein</fullName>
    </recommendedName>
</protein>
<evidence type="ECO:0000259" key="5">
    <source>
        <dbReference type="Pfam" id="PF01420"/>
    </source>
</evidence>
<dbReference type="RefSeq" id="WP_120551905.1">
    <property type="nucleotide sequence ID" value="NZ_RAWM01000153.1"/>
</dbReference>
<evidence type="ECO:0000256" key="1">
    <source>
        <dbReference type="ARBA" id="ARBA00010923"/>
    </source>
</evidence>
<evidence type="ECO:0000313" key="7">
    <source>
        <dbReference type="Proteomes" id="UP000282656"/>
    </source>
</evidence>
<sequence length="525" mass="57303">MDAELPLGWAFATADELSDTVPNALAIGPFGSNLKVQDYRTSGVPLVFVREIRRERFGGADTKYISNEKAAELAAHVVRPGELLITKMGDPPGDTAVYPLDRPGAVITSDCIKLSPNLKVTSSDFLALLLRSPGVRSLLVEQTKGVAQQKLSLKRFREIQFPLPPLNEQRRIVAKLESLLACSRRAKESLDAIPALLERFRQSVLSAAFRGDLTQDWREANPDVEPASKLLERIRSERRRRWEEAELKRMQSKGKLPKDEKWKAEYKEPECNDEAGAFGPVSGLGWVVAPVDGLCDPNRGVPYGIVQTGDETADGVPTVRCGDLKDFSIDLALLKRVAPSIEQQYTRTRLSGGEVLLAIRGTVGGVAVASEKMRGMNISREVAMLPVLPGVEPRFVMYLLASPAATALLAGRTKGVAQQGVNLSDLRSFPVPLPSLAEQVQIVRRVDAAMSRARAVARVCAEAVSRTPSLEAAILAKACRGELVPQDPTDEPASALLERIRAENNQPADSDPTARSKRRRENKVA</sequence>
<evidence type="ECO:0000256" key="2">
    <source>
        <dbReference type="ARBA" id="ARBA00022747"/>
    </source>
</evidence>
<organism evidence="6 7">
    <name type="scientific">Corallococcus interemptor</name>
    <dbReference type="NCBI Taxonomy" id="2316720"/>
    <lineage>
        <taxon>Bacteria</taxon>
        <taxon>Pseudomonadati</taxon>
        <taxon>Myxococcota</taxon>
        <taxon>Myxococcia</taxon>
        <taxon>Myxococcales</taxon>
        <taxon>Cystobacterineae</taxon>
        <taxon>Myxococcaceae</taxon>
        <taxon>Corallococcus</taxon>
    </lineage>
</organism>
<feature type="domain" description="Type I restriction modification DNA specificity" evidence="5">
    <location>
        <begin position="106"/>
        <end position="188"/>
    </location>
</feature>
<evidence type="ECO:0000256" key="3">
    <source>
        <dbReference type="ARBA" id="ARBA00023125"/>
    </source>
</evidence>
<dbReference type="InterPro" id="IPR051212">
    <property type="entry name" value="Type-I_RE_S_subunit"/>
</dbReference>
<feature type="region of interest" description="Disordered" evidence="4">
    <location>
        <begin position="500"/>
        <end position="525"/>
    </location>
</feature>
<dbReference type="OrthoDB" id="5363772at2"/>
<accession>A0A3A8PZH1</accession>
<dbReference type="GO" id="GO:0009307">
    <property type="term" value="P:DNA restriction-modification system"/>
    <property type="evidence" value="ECO:0007669"/>
    <property type="project" value="UniProtKB-KW"/>
</dbReference>
<evidence type="ECO:0000256" key="4">
    <source>
        <dbReference type="SAM" id="MobiDB-lite"/>
    </source>
</evidence>
<keyword evidence="2" id="KW-0680">Restriction system</keyword>
<keyword evidence="3" id="KW-0238">DNA-binding</keyword>
<gene>
    <name evidence="6" type="ORF">D7X96_34035</name>
</gene>
<dbReference type="GO" id="GO:0003677">
    <property type="term" value="F:DNA binding"/>
    <property type="evidence" value="ECO:0007669"/>
    <property type="project" value="UniProtKB-KW"/>
</dbReference>
<proteinExistence type="inferred from homology"/>
<dbReference type="EMBL" id="RAWM01000153">
    <property type="protein sequence ID" value="RKH60190.1"/>
    <property type="molecule type" value="Genomic_DNA"/>
</dbReference>
<dbReference type="InterPro" id="IPR044946">
    <property type="entry name" value="Restrct_endonuc_typeI_TRD_sf"/>
</dbReference>
<name>A0A3A8PZH1_9BACT</name>
<dbReference type="AlphaFoldDB" id="A0A3A8PZH1"/>
<dbReference type="Pfam" id="PF01420">
    <property type="entry name" value="Methylase_S"/>
    <property type="match status" value="2"/>
</dbReference>
<reference evidence="7" key="1">
    <citation type="submission" date="2018-09" db="EMBL/GenBank/DDBJ databases">
        <authorList>
            <person name="Livingstone P.G."/>
            <person name="Whitworth D.E."/>
        </authorList>
    </citation>
    <scope>NUCLEOTIDE SEQUENCE [LARGE SCALE GENOMIC DNA]</scope>
    <source>
        <strain evidence="7">AB047A</strain>
    </source>
</reference>
<feature type="compositionally biased region" description="Basic residues" evidence="4">
    <location>
        <begin position="515"/>
        <end position="525"/>
    </location>
</feature>
<keyword evidence="7" id="KW-1185">Reference proteome</keyword>
<evidence type="ECO:0000313" key="6">
    <source>
        <dbReference type="EMBL" id="RKH60190.1"/>
    </source>
</evidence>
<dbReference type="InterPro" id="IPR000055">
    <property type="entry name" value="Restrct_endonuc_typeI_TRD"/>
</dbReference>
<comment type="similarity">
    <text evidence="1">Belongs to the type-I restriction system S methylase family.</text>
</comment>
<feature type="domain" description="Type I restriction modification DNA specificity" evidence="5">
    <location>
        <begin position="326"/>
        <end position="448"/>
    </location>
</feature>
<dbReference type="CDD" id="cd17256">
    <property type="entry name" value="RMtype1_S_EcoJA65PI-TRD1-CR1_like"/>
    <property type="match status" value="1"/>
</dbReference>
<dbReference type="Proteomes" id="UP000282656">
    <property type="component" value="Unassembled WGS sequence"/>
</dbReference>
<dbReference type="SUPFAM" id="SSF116734">
    <property type="entry name" value="DNA methylase specificity domain"/>
    <property type="match status" value="2"/>
</dbReference>